<dbReference type="SUPFAM" id="SSF52047">
    <property type="entry name" value="RNI-like"/>
    <property type="match status" value="1"/>
</dbReference>
<feature type="compositionally biased region" description="Pro residues" evidence="1">
    <location>
        <begin position="914"/>
        <end position="925"/>
    </location>
</feature>
<evidence type="ECO:0000256" key="1">
    <source>
        <dbReference type="SAM" id="MobiDB-lite"/>
    </source>
</evidence>
<accession>A0ABQ8UGE1</accession>
<dbReference type="EMBL" id="JAPMOS010000071">
    <property type="protein sequence ID" value="KAJ4456394.1"/>
    <property type="molecule type" value="Genomic_DNA"/>
</dbReference>
<feature type="compositionally biased region" description="Pro residues" evidence="1">
    <location>
        <begin position="1323"/>
        <end position="1336"/>
    </location>
</feature>
<comment type="caution">
    <text evidence="2">The sequence shown here is derived from an EMBL/GenBank/DDBJ whole genome shotgun (WGS) entry which is preliminary data.</text>
</comment>
<evidence type="ECO:0000313" key="3">
    <source>
        <dbReference type="Proteomes" id="UP001141327"/>
    </source>
</evidence>
<organism evidence="2 3">
    <name type="scientific">Paratrimastix pyriformis</name>
    <dbReference type="NCBI Taxonomy" id="342808"/>
    <lineage>
        <taxon>Eukaryota</taxon>
        <taxon>Metamonada</taxon>
        <taxon>Preaxostyla</taxon>
        <taxon>Paratrimastigidae</taxon>
        <taxon>Paratrimastix</taxon>
    </lineage>
</organism>
<protein>
    <recommendedName>
        <fullName evidence="4">CHAT domain-containing protein</fullName>
    </recommendedName>
</protein>
<reference evidence="2" key="1">
    <citation type="journal article" date="2022" name="bioRxiv">
        <title>Genomics of Preaxostyla Flagellates Illuminates Evolutionary Transitions and the Path Towards Mitochondrial Loss.</title>
        <authorList>
            <person name="Novak L.V.F."/>
            <person name="Treitli S.C."/>
            <person name="Pyrih J."/>
            <person name="Halakuc P."/>
            <person name="Pipaliya S.V."/>
            <person name="Vacek V."/>
            <person name="Brzon O."/>
            <person name="Soukal P."/>
            <person name="Eme L."/>
            <person name="Dacks J.B."/>
            <person name="Karnkowska A."/>
            <person name="Elias M."/>
            <person name="Hampl V."/>
        </authorList>
    </citation>
    <scope>NUCLEOTIDE SEQUENCE</scope>
    <source>
        <strain evidence="2">RCP-MX</strain>
    </source>
</reference>
<sequence length="1358" mass="148884">MIPGTFEGIPNHVWLYLSAIDSSFRLHCILSAINHCFRDLLMKGTTRLCWSEINSRDRPNSVSALFPVTRPPFALILRRRAASLEWLTISDPFDAEDAAAFVEDDLKGAVFPQLRTLNFPRAPLWFLRLVPQLRDLTINQAAFPSRRSFYQFLRDRPSLQSLEIFELSLLYFGLRGQRLRPYRAMVRAAAGEGIEIGTPGSVRGLTLEQSDPEDLPLLLADWPNMEHLRVTFEELTTDPLGVLAAAIQPHAPNLQLELSLNHHTSIMPHALQPFDSVLTSLSASVVCSSPRLVLPATLRVCDLVLLPDLAEEVTLDLPHVEELTLKVSKPLNRVTLCCPALGTFRARTNNHPRLISCFAAEGRMPLLGTLEFGDSELTIGPGESLDLDGLWKNDLPDFWRVRNLELAISLNKGHISSHLRVPPSVKRLVVSTRSVSGGLINPLEMSAPQLEELEVRASMCTTINFSGGPPLLHTLSVLDTPPSPSKLPPALFSLIHQCQKSLKRLVLDWAGYSAQVPLIEECPVLQQLWCKSPIGFRSRCPFLDRLGLTAPTVYRPTVYRPTAGRRPPPPKTALDNAALTPIRVLFVNIEEDWNALQEDGPLLTIVRIKDPVPSVLLDRLRQDRPDVLIFSCPCISDALLLRTFKTPNLRPLYAQDLASIIQQSGAPVRVVLHHSEHSGWVHFCLPYAFLGDLFEIHKQQGLLLTGEIKVDHENDLPSFFRCLAEMGIASAVESLKESRIYDAEAFAFEGHLPPPHLLTPRRLPLHQYAQELQAHFANVTLGELEGALERRGPAFCCQCQASTPPQFRVVWSCTACSDKCPDHDLIDNSIVLPDPGSTLSCLPIIRENASQLVSDHIDLGVPNFCFRCLLNSGGAVLNSLALPLAECVGCHTRGLRMRSDALAALPPFDERPSDVPPHPRPRPPFPDRPVIIHGGAVGQSQAPPPINHPEGPALRVLCITLNPNPAIDNPRLEQLSTSALQEISAALKAAPQFGFEVSLLCEPSTRVLKAKMREFRPDLVVYLGHGLPQAVSIRGEEAMTKPLTWIGPDEFLSCFGGATPPAESPLPTITADHPTSTPLTPPSPLSVPHTVLLLCCNSLALGDHLLRGLSDSGGLERVVATADELADVEASRFISTLLAYAPHNPIPATLDKTIMLAFRHAQQARATLQDPVDPTTPLVLISSHSADNAFSRGPTLAEALHATRALARPLESIPLRRTCGCPEGPQFAIEYAHGCVRPAVSEGPTTLCTAQEQREGPEESRHHGHVGVWCLRCIENVAHDRALLPYAQRCKRCGQAAFIIPCDLPSAFGPLPAATPGREKDPPFPPQAPRPLPPATSPEDSPPSLTSPGWDAFSDDNQ</sequence>
<feature type="region of interest" description="Disordered" evidence="1">
    <location>
        <begin position="1311"/>
        <end position="1358"/>
    </location>
</feature>
<evidence type="ECO:0008006" key="4">
    <source>
        <dbReference type="Google" id="ProtNLM"/>
    </source>
</evidence>
<gene>
    <name evidence="2" type="ORF">PAPYR_8358</name>
</gene>
<keyword evidence="3" id="KW-1185">Reference proteome</keyword>
<evidence type="ECO:0000313" key="2">
    <source>
        <dbReference type="EMBL" id="KAJ4456394.1"/>
    </source>
</evidence>
<proteinExistence type="predicted"/>
<name>A0ABQ8UGE1_9EUKA</name>
<feature type="region of interest" description="Disordered" evidence="1">
    <location>
        <begin position="906"/>
        <end position="925"/>
    </location>
</feature>
<dbReference type="Proteomes" id="UP001141327">
    <property type="component" value="Unassembled WGS sequence"/>
</dbReference>